<comment type="subunit">
    <text evidence="14">Homotrimer; The trimer binds only one molecule of glutathione.</text>
</comment>
<dbReference type="GO" id="GO:0004364">
    <property type="term" value="F:glutathione transferase activity"/>
    <property type="evidence" value="ECO:0007669"/>
    <property type="project" value="UniProtKB-EC"/>
</dbReference>
<name>A0A6J0BIV0_NEOLC</name>
<organism evidence="19">
    <name type="scientific">Neodiprion lecontei</name>
    <name type="common">Redheaded pine sawfly</name>
    <dbReference type="NCBI Taxonomy" id="441921"/>
    <lineage>
        <taxon>Eukaryota</taxon>
        <taxon>Metazoa</taxon>
        <taxon>Ecdysozoa</taxon>
        <taxon>Arthropoda</taxon>
        <taxon>Hexapoda</taxon>
        <taxon>Insecta</taxon>
        <taxon>Pterygota</taxon>
        <taxon>Neoptera</taxon>
        <taxon>Endopterygota</taxon>
        <taxon>Hymenoptera</taxon>
        <taxon>Tenthredinoidea</taxon>
        <taxon>Diprionidae</taxon>
        <taxon>Diprioninae</taxon>
        <taxon>Neodiprion</taxon>
    </lineage>
</organism>
<dbReference type="Proteomes" id="UP000829291">
    <property type="component" value="Chromosome 7"/>
</dbReference>
<dbReference type="KEGG" id="nlo:107220382"/>
<comment type="subcellular location">
    <subcellularLocation>
        <location evidence="3">Endoplasmic reticulum membrane</location>
        <topology evidence="3">Multi-pass membrane protein</topology>
    </subcellularLocation>
    <subcellularLocation>
        <location evidence="2">Mitochondrion outer membrane</location>
    </subcellularLocation>
</comment>
<evidence type="ECO:0000256" key="14">
    <source>
        <dbReference type="ARBA" id="ARBA00038540"/>
    </source>
</evidence>
<keyword evidence="9" id="KW-0256">Endoplasmic reticulum</keyword>
<evidence type="ECO:0000256" key="3">
    <source>
        <dbReference type="ARBA" id="ARBA00004477"/>
    </source>
</evidence>
<evidence type="ECO:0000313" key="19">
    <source>
        <dbReference type="RefSeq" id="XP_015514441.1"/>
    </source>
</evidence>
<comment type="function">
    <text evidence="1">Conjugation of reduced glutathione to a wide number of exogenous and endogenous hydrophobic electrophiles.</text>
</comment>
<keyword evidence="12" id="KW-0496">Mitochondrion</keyword>
<reference evidence="19" key="1">
    <citation type="submission" date="2025-08" db="UniProtKB">
        <authorList>
            <consortium name="RefSeq"/>
        </authorList>
    </citation>
    <scope>IDENTIFICATION</scope>
    <source>
        <tissue evidence="19">Thorax and Abdomen</tissue>
    </source>
</reference>
<dbReference type="InterPro" id="IPR023352">
    <property type="entry name" value="MAPEG-like_dom_sf"/>
</dbReference>
<keyword evidence="10 17" id="KW-1133">Transmembrane helix</keyword>
<comment type="catalytic activity">
    <reaction evidence="16">
        <text>RX + glutathione = an S-substituted glutathione + a halide anion + H(+)</text>
        <dbReference type="Rhea" id="RHEA:16437"/>
        <dbReference type="ChEBI" id="CHEBI:15378"/>
        <dbReference type="ChEBI" id="CHEBI:16042"/>
        <dbReference type="ChEBI" id="CHEBI:17792"/>
        <dbReference type="ChEBI" id="CHEBI:57925"/>
        <dbReference type="ChEBI" id="CHEBI:90779"/>
        <dbReference type="EC" id="2.5.1.18"/>
    </reaction>
    <physiologicalReaction direction="left-to-right" evidence="16">
        <dbReference type="Rhea" id="RHEA:16438"/>
    </physiologicalReaction>
</comment>
<dbReference type="InterPro" id="IPR040162">
    <property type="entry name" value="MGST1-like"/>
</dbReference>
<evidence type="ECO:0000256" key="4">
    <source>
        <dbReference type="ARBA" id="ARBA00010459"/>
    </source>
</evidence>
<dbReference type="PANTHER" id="PTHR10689">
    <property type="entry name" value="MICROSOMAL GLUTATHIONE S-TRANSFERASE 1"/>
    <property type="match status" value="1"/>
</dbReference>
<evidence type="ECO:0000256" key="13">
    <source>
        <dbReference type="ARBA" id="ARBA00023136"/>
    </source>
</evidence>
<keyword evidence="6" id="KW-0808">Transferase</keyword>
<dbReference type="EC" id="2.5.1.18" evidence="5"/>
<keyword evidence="7 17" id="KW-0812">Transmembrane</keyword>
<evidence type="ECO:0000256" key="7">
    <source>
        <dbReference type="ARBA" id="ARBA00022692"/>
    </source>
</evidence>
<comment type="similarity">
    <text evidence="4">Belongs to the MAPEG family.</text>
</comment>
<dbReference type="InterPro" id="IPR001129">
    <property type="entry name" value="Membr-assoc_MAPEG"/>
</dbReference>
<evidence type="ECO:0000313" key="18">
    <source>
        <dbReference type="Proteomes" id="UP000829291"/>
    </source>
</evidence>
<evidence type="ECO:0000256" key="16">
    <source>
        <dbReference type="ARBA" id="ARBA00049385"/>
    </source>
</evidence>
<dbReference type="GO" id="GO:0005789">
    <property type="term" value="C:endoplasmic reticulum membrane"/>
    <property type="evidence" value="ECO:0007669"/>
    <property type="project" value="UniProtKB-SubCell"/>
</dbReference>
<dbReference type="RefSeq" id="XP_015514441.1">
    <property type="nucleotide sequence ID" value="XM_015658955.2"/>
</dbReference>
<evidence type="ECO:0000256" key="1">
    <source>
        <dbReference type="ARBA" id="ARBA00003701"/>
    </source>
</evidence>
<evidence type="ECO:0000256" key="15">
    <source>
        <dbReference type="ARBA" id="ARBA00039397"/>
    </source>
</evidence>
<feature type="transmembrane region" description="Helical" evidence="17">
    <location>
        <begin position="6"/>
        <end position="26"/>
    </location>
</feature>
<evidence type="ECO:0000256" key="17">
    <source>
        <dbReference type="SAM" id="Phobius"/>
    </source>
</evidence>
<proteinExistence type="inferred from homology"/>
<dbReference type="AlphaFoldDB" id="A0A6J0BIV0"/>
<gene>
    <name evidence="19" type="primary">LOC107220382</name>
</gene>
<evidence type="ECO:0000256" key="11">
    <source>
        <dbReference type="ARBA" id="ARBA00022990"/>
    </source>
</evidence>
<sequence length="149" mass="17128">MEDESWLCYVWWSNILIIKMMVFTWCTGRLRVSRKVIHSEADRMFIKEPGVILDPTGGGHPDIDRIRAAHRSDVETVLPFLLMGLIWLETSPSVDLVKLVIRSFSLARIFHGLFYMDVIPVHQLVKVFTSLFSYLVAAYVALSCLVHYA</sequence>
<dbReference type="GeneID" id="107220382"/>
<dbReference type="InParanoid" id="A0A6J0BIV0"/>
<dbReference type="OrthoDB" id="193139at2759"/>
<evidence type="ECO:0000256" key="5">
    <source>
        <dbReference type="ARBA" id="ARBA00012452"/>
    </source>
</evidence>
<dbReference type="Pfam" id="PF01124">
    <property type="entry name" value="MAPEG"/>
    <property type="match status" value="1"/>
</dbReference>
<dbReference type="Gene3D" id="1.20.120.550">
    <property type="entry name" value="Membrane associated eicosanoid/glutathione metabolism-like domain"/>
    <property type="match status" value="1"/>
</dbReference>
<keyword evidence="18" id="KW-1185">Reference proteome</keyword>
<protein>
    <recommendedName>
        <fullName evidence="15">Microsomal glutathione S-transferase 1</fullName>
        <ecNumber evidence="5">2.5.1.18</ecNumber>
    </recommendedName>
</protein>
<keyword evidence="13 17" id="KW-0472">Membrane</keyword>
<dbReference type="SUPFAM" id="SSF161084">
    <property type="entry name" value="MAPEG domain-like"/>
    <property type="match status" value="1"/>
</dbReference>
<evidence type="ECO:0000256" key="8">
    <source>
        <dbReference type="ARBA" id="ARBA00022787"/>
    </source>
</evidence>
<evidence type="ECO:0000256" key="2">
    <source>
        <dbReference type="ARBA" id="ARBA00004294"/>
    </source>
</evidence>
<dbReference type="PANTHER" id="PTHR10689:SF6">
    <property type="entry name" value="MICROSOMAL GLUTATHIONE S-TRANSFERASE 1"/>
    <property type="match status" value="1"/>
</dbReference>
<evidence type="ECO:0000256" key="9">
    <source>
        <dbReference type="ARBA" id="ARBA00022824"/>
    </source>
</evidence>
<keyword evidence="11" id="KW-0007">Acetylation</keyword>
<feature type="transmembrane region" description="Helical" evidence="17">
    <location>
        <begin position="127"/>
        <end position="148"/>
    </location>
</feature>
<evidence type="ECO:0000256" key="12">
    <source>
        <dbReference type="ARBA" id="ARBA00023128"/>
    </source>
</evidence>
<keyword evidence="8" id="KW-1000">Mitochondrion outer membrane</keyword>
<dbReference type="GO" id="GO:0005741">
    <property type="term" value="C:mitochondrial outer membrane"/>
    <property type="evidence" value="ECO:0007669"/>
    <property type="project" value="UniProtKB-SubCell"/>
</dbReference>
<evidence type="ECO:0000256" key="10">
    <source>
        <dbReference type="ARBA" id="ARBA00022989"/>
    </source>
</evidence>
<accession>A0A6J0BIV0</accession>
<evidence type="ECO:0000256" key="6">
    <source>
        <dbReference type="ARBA" id="ARBA00022679"/>
    </source>
</evidence>